<keyword evidence="1" id="KW-1133">Transmembrane helix</keyword>
<keyword evidence="1" id="KW-0472">Membrane</keyword>
<feature type="transmembrane region" description="Helical" evidence="1">
    <location>
        <begin position="6"/>
        <end position="29"/>
    </location>
</feature>
<keyword evidence="1" id="KW-0812">Transmembrane</keyword>
<name>A0A1H2T1B5_9FLAO</name>
<gene>
    <name evidence="2" type="ORF">SAMN05444420_10251</name>
</gene>
<dbReference type="OrthoDB" id="1493774at2"/>
<reference evidence="2 3" key="1">
    <citation type="submission" date="2016-10" db="EMBL/GenBank/DDBJ databases">
        <authorList>
            <person name="Varghese N."/>
            <person name="Submissions S."/>
        </authorList>
    </citation>
    <scope>NUCLEOTIDE SEQUENCE [LARGE SCALE GENOMIC DNA]</scope>
    <source>
        <strain evidence="2 3">DSM 11449</strain>
    </source>
</reference>
<comment type="caution">
    <text evidence="2">The sequence shown here is derived from an EMBL/GenBank/DDBJ whole genome shotgun (WGS) entry which is preliminary data.</text>
</comment>
<evidence type="ECO:0000313" key="2">
    <source>
        <dbReference type="EMBL" id="SDW37577.1"/>
    </source>
</evidence>
<accession>A0A1H2T1B5</accession>
<keyword evidence="3" id="KW-1185">Reference proteome</keyword>
<dbReference type="RefSeq" id="WP_016420347.1">
    <property type="nucleotide sequence ID" value="NZ_CAJPRD010000025.1"/>
</dbReference>
<dbReference type="AlphaFoldDB" id="A0A1H2T1B5"/>
<evidence type="ECO:0000313" key="3">
    <source>
        <dbReference type="Proteomes" id="UP000182771"/>
    </source>
</evidence>
<dbReference type="EMBL" id="FNND01000002">
    <property type="protein sequence ID" value="SDW37577.1"/>
    <property type="molecule type" value="Genomic_DNA"/>
</dbReference>
<proteinExistence type="predicted"/>
<dbReference type="InterPro" id="IPR008620">
    <property type="entry name" value="FixH"/>
</dbReference>
<dbReference type="Pfam" id="PF05751">
    <property type="entry name" value="FixH"/>
    <property type="match status" value="1"/>
</dbReference>
<dbReference type="Proteomes" id="UP000182771">
    <property type="component" value="Unassembled WGS sequence"/>
</dbReference>
<organism evidence="2 3">
    <name type="scientific">Capnocytophaga granulosa</name>
    <dbReference type="NCBI Taxonomy" id="45242"/>
    <lineage>
        <taxon>Bacteria</taxon>
        <taxon>Pseudomonadati</taxon>
        <taxon>Bacteroidota</taxon>
        <taxon>Flavobacteriia</taxon>
        <taxon>Flavobacteriales</taxon>
        <taxon>Flavobacteriaceae</taxon>
        <taxon>Capnocytophaga</taxon>
    </lineage>
</organism>
<dbReference type="GeneID" id="85016152"/>
<protein>
    <submittedName>
        <fullName evidence="2">FixH protein</fullName>
    </submittedName>
</protein>
<sequence>MKFTWGTGILLAILAFAGFIMYFFIITLVDKKYDHELVTENYYAQELDFQKNIDAEKQTLEAHMQVDIAYTTGAKEGIRLDFPTAVTGKEVIGVIFCYRPSDSKLDFTLPITTLDGCSLLIPDKLLTKGRWNIRVEYGFEGKNYLSLFDKVNY</sequence>
<evidence type="ECO:0000256" key="1">
    <source>
        <dbReference type="SAM" id="Phobius"/>
    </source>
</evidence>